<protein>
    <submittedName>
        <fullName evidence="2">Uncharacterized protein</fullName>
    </submittedName>
</protein>
<evidence type="ECO:0000256" key="1">
    <source>
        <dbReference type="SAM" id="MobiDB-lite"/>
    </source>
</evidence>
<comment type="caution">
    <text evidence="2">The sequence shown here is derived from an EMBL/GenBank/DDBJ whole genome shotgun (WGS) entry which is preliminary data.</text>
</comment>
<gene>
    <name evidence="2" type="ORF">PIB30_059380</name>
</gene>
<feature type="region of interest" description="Disordered" evidence="1">
    <location>
        <begin position="1"/>
        <end position="35"/>
    </location>
</feature>
<sequence length="63" mass="6566">SLPIYATNLSQAMDQVNSNAPPKKSKKKASPEGGFLTQASHRAAVAIAASKRLAAVIAEYKPA</sequence>
<reference evidence="2 3" key="1">
    <citation type="journal article" date="2023" name="Plants (Basel)">
        <title>Bridging the Gap: Combining Genomics and Transcriptomics Approaches to Understand Stylosanthes scabra, an Orphan Legume from the Brazilian Caatinga.</title>
        <authorList>
            <person name="Ferreira-Neto J.R.C."/>
            <person name="da Silva M.D."/>
            <person name="Binneck E."/>
            <person name="de Melo N.F."/>
            <person name="da Silva R.H."/>
            <person name="de Melo A.L.T.M."/>
            <person name="Pandolfi V."/>
            <person name="Bustamante F.O."/>
            <person name="Brasileiro-Vidal A.C."/>
            <person name="Benko-Iseppon A.M."/>
        </authorList>
    </citation>
    <scope>NUCLEOTIDE SEQUENCE [LARGE SCALE GENOMIC DNA]</scope>
    <source>
        <tissue evidence="2">Leaves</tissue>
    </source>
</reference>
<feature type="compositionally biased region" description="Polar residues" evidence="1">
    <location>
        <begin position="7"/>
        <end position="16"/>
    </location>
</feature>
<evidence type="ECO:0000313" key="2">
    <source>
        <dbReference type="EMBL" id="MED6124488.1"/>
    </source>
</evidence>
<name>A0ABU6RL39_9FABA</name>
<accession>A0ABU6RL39</accession>
<proteinExistence type="predicted"/>
<feature type="non-terminal residue" evidence="2">
    <location>
        <position position="1"/>
    </location>
</feature>
<evidence type="ECO:0000313" key="3">
    <source>
        <dbReference type="Proteomes" id="UP001341840"/>
    </source>
</evidence>
<dbReference type="Proteomes" id="UP001341840">
    <property type="component" value="Unassembled WGS sequence"/>
</dbReference>
<keyword evidence="3" id="KW-1185">Reference proteome</keyword>
<organism evidence="2 3">
    <name type="scientific">Stylosanthes scabra</name>
    <dbReference type="NCBI Taxonomy" id="79078"/>
    <lineage>
        <taxon>Eukaryota</taxon>
        <taxon>Viridiplantae</taxon>
        <taxon>Streptophyta</taxon>
        <taxon>Embryophyta</taxon>
        <taxon>Tracheophyta</taxon>
        <taxon>Spermatophyta</taxon>
        <taxon>Magnoliopsida</taxon>
        <taxon>eudicotyledons</taxon>
        <taxon>Gunneridae</taxon>
        <taxon>Pentapetalae</taxon>
        <taxon>rosids</taxon>
        <taxon>fabids</taxon>
        <taxon>Fabales</taxon>
        <taxon>Fabaceae</taxon>
        <taxon>Papilionoideae</taxon>
        <taxon>50 kb inversion clade</taxon>
        <taxon>dalbergioids sensu lato</taxon>
        <taxon>Dalbergieae</taxon>
        <taxon>Pterocarpus clade</taxon>
        <taxon>Stylosanthes</taxon>
    </lineage>
</organism>
<dbReference type="EMBL" id="JASCZI010030718">
    <property type="protein sequence ID" value="MED6124488.1"/>
    <property type="molecule type" value="Genomic_DNA"/>
</dbReference>